<evidence type="ECO:0000259" key="1">
    <source>
        <dbReference type="Pfam" id="PF22917"/>
    </source>
</evidence>
<sequence>MSKTAIVIGSEGLIGTYLRDELIAEGWNVIGIARRASTLEHAQYTHVSVDLLDREATFSALAPFKDITHAYFAGFTWRETKVAELEANVALLVNSIEAVEAASPGLEHVCLFEGGKWYGCHVHAFKTPAYEDDLRVMPPLFYYDQQDYLSDRQADVSWTWSALRPEGVGGVSVSTPHNFVQVALIYAVICKELGLPLRFPGHPECRDALYEMTDARLLARSAIHVSTTPECASEAYNVTNGDAFRWGHMFGYIANLMKMDYIGTQTMKLTEMMADKGPLWERIVAEYDLAPFRLDELAFWEAGDGIFSQDWDNVRSIIKLRKTGFNDCIDSRDMVSDIHEEMIRRRMIPRY</sequence>
<protein>
    <submittedName>
        <fullName evidence="2">Unannotated protein</fullName>
    </submittedName>
</protein>
<name>A0A6J6U1J3_9ZZZZ</name>
<dbReference type="InterPro" id="IPR036291">
    <property type="entry name" value="NAD(P)-bd_dom_sf"/>
</dbReference>
<evidence type="ECO:0000313" key="2">
    <source>
        <dbReference type="EMBL" id="CAB4752974.1"/>
    </source>
</evidence>
<feature type="domain" description="PRISE-like Rossmann-fold" evidence="1">
    <location>
        <begin position="60"/>
        <end position="254"/>
    </location>
</feature>
<dbReference type="Gene3D" id="3.40.50.720">
    <property type="entry name" value="NAD(P)-binding Rossmann-like Domain"/>
    <property type="match status" value="1"/>
</dbReference>
<dbReference type="Pfam" id="PF22917">
    <property type="entry name" value="PRISE"/>
    <property type="match status" value="1"/>
</dbReference>
<dbReference type="EMBL" id="CAEZZA010000133">
    <property type="protein sequence ID" value="CAB4752974.1"/>
    <property type="molecule type" value="Genomic_DNA"/>
</dbReference>
<dbReference type="SUPFAM" id="SSF51735">
    <property type="entry name" value="NAD(P)-binding Rossmann-fold domains"/>
    <property type="match status" value="1"/>
</dbReference>
<organism evidence="2">
    <name type="scientific">freshwater metagenome</name>
    <dbReference type="NCBI Taxonomy" id="449393"/>
    <lineage>
        <taxon>unclassified sequences</taxon>
        <taxon>metagenomes</taxon>
        <taxon>ecological metagenomes</taxon>
    </lineage>
</organism>
<dbReference type="InterPro" id="IPR055222">
    <property type="entry name" value="PRISE-like_Rossmann-fold"/>
</dbReference>
<reference evidence="2" key="1">
    <citation type="submission" date="2020-05" db="EMBL/GenBank/DDBJ databases">
        <authorList>
            <person name="Chiriac C."/>
            <person name="Salcher M."/>
            <person name="Ghai R."/>
            <person name="Kavagutti S V."/>
        </authorList>
    </citation>
    <scope>NUCLEOTIDE SEQUENCE</scope>
</reference>
<gene>
    <name evidence="2" type="ORF">UFOPK2809_00979</name>
</gene>
<dbReference type="AlphaFoldDB" id="A0A6J6U1J3"/>
<dbReference type="PANTHER" id="PTHR32487">
    <property type="entry name" value="3-OXO-DELTA(4,5)-STEROID 5-BETA-REDUCTASE"/>
    <property type="match status" value="1"/>
</dbReference>
<accession>A0A6J6U1J3</accession>
<proteinExistence type="predicted"/>
<dbReference type="PANTHER" id="PTHR32487:SF0">
    <property type="entry name" value="3-OXO-DELTA(4,5)-STEROID 5-BETA-REDUCTASE"/>
    <property type="match status" value="1"/>
</dbReference>
<dbReference type="CDD" id="cd08948">
    <property type="entry name" value="5beta-POR_like_SDR_a"/>
    <property type="match status" value="1"/>
</dbReference>